<accession>A0A1F5EQL3</accession>
<comment type="caution">
    <text evidence="2">The sequence shown here is derived from an EMBL/GenBank/DDBJ whole genome shotgun (WGS) entry which is preliminary data.</text>
</comment>
<evidence type="ECO:0000313" key="3">
    <source>
        <dbReference type="Proteomes" id="UP000186545"/>
    </source>
</evidence>
<reference evidence="2 3" key="1">
    <citation type="journal article" date="2016" name="Nat. Commun.">
        <title>Thousands of microbial genomes shed light on interconnected biogeochemical processes in an aquifer system.</title>
        <authorList>
            <person name="Anantharaman K."/>
            <person name="Brown C.T."/>
            <person name="Hug L.A."/>
            <person name="Sharon I."/>
            <person name="Castelle C.J."/>
            <person name="Probst A.J."/>
            <person name="Thomas B.C."/>
            <person name="Singh A."/>
            <person name="Wilkins M.J."/>
            <person name="Karaoz U."/>
            <person name="Brodie E.L."/>
            <person name="Williams K.H."/>
            <person name="Hubbard S.S."/>
            <person name="Banfield J.F."/>
        </authorList>
    </citation>
    <scope>NUCLEOTIDE SEQUENCE [LARGE SCALE GENOMIC DNA]</scope>
</reference>
<dbReference type="EMBL" id="MFAD01000040">
    <property type="protein sequence ID" value="OGD69697.1"/>
    <property type="molecule type" value="Genomic_DNA"/>
</dbReference>
<gene>
    <name evidence="2" type="ORF">A3I18_01075</name>
</gene>
<proteinExistence type="predicted"/>
<protein>
    <submittedName>
        <fullName evidence="2">Uncharacterized protein</fullName>
    </submittedName>
</protein>
<feature type="compositionally biased region" description="Pro residues" evidence="1">
    <location>
        <begin position="327"/>
        <end position="341"/>
    </location>
</feature>
<evidence type="ECO:0000313" key="2">
    <source>
        <dbReference type="EMBL" id="OGD69697.1"/>
    </source>
</evidence>
<organism evidence="2 3">
    <name type="scientific">Candidatus Campbellbacteria bacterium RIFCSPLOWO2_02_FULL_35_11</name>
    <dbReference type="NCBI Taxonomy" id="1797581"/>
    <lineage>
        <taxon>Bacteria</taxon>
        <taxon>Candidatus Campbelliibacteriota</taxon>
    </lineage>
</organism>
<name>A0A1F5EQL3_9BACT</name>
<feature type="region of interest" description="Disordered" evidence="1">
    <location>
        <begin position="319"/>
        <end position="349"/>
    </location>
</feature>
<dbReference type="Proteomes" id="UP000186545">
    <property type="component" value="Unassembled WGS sequence"/>
</dbReference>
<evidence type="ECO:0000256" key="1">
    <source>
        <dbReference type="SAM" id="MobiDB-lite"/>
    </source>
</evidence>
<sequence>MKKLVSLVLLGLVVSLVPISASAVIGNLVVEQIAQPVSVLAPEGAARLPFTRIRFKAVGGVVPIYGLEVEQTGSASTNVFAGVAYTCNNIQAGTTKVFGSGNRLMLGTDSALEIASGTTCDITVVGNMANDLDDEDGTSVSLSIVGVWTTSAISGFSWTDGATHVINSVYEIGTVAVTPSASNPPNNGQVEIGSASIFSSLKITAGSDEDQLLKSVTTKMTGTAIGYLKNVRLIVGSSSYPMTALPDGRYYVGGLNRTIGEDDFVVISVSAEVTGGVGFTVEFDIVEATDLELFGKTTGFGPTPTGSGAGFGGTPWFKGSVTQIVPKPEPPPPPPPLPPPTEAQKKARAMTAIRSLLLD</sequence>
<dbReference type="AlphaFoldDB" id="A0A1F5EQL3"/>